<organism evidence="1 2">
    <name type="scientific">Seminavis robusta</name>
    <dbReference type="NCBI Taxonomy" id="568900"/>
    <lineage>
        <taxon>Eukaryota</taxon>
        <taxon>Sar</taxon>
        <taxon>Stramenopiles</taxon>
        <taxon>Ochrophyta</taxon>
        <taxon>Bacillariophyta</taxon>
        <taxon>Bacillariophyceae</taxon>
        <taxon>Bacillariophycidae</taxon>
        <taxon>Naviculales</taxon>
        <taxon>Naviculaceae</taxon>
        <taxon>Seminavis</taxon>
    </lineage>
</organism>
<dbReference type="EMBL" id="CAICTM010000653">
    <property type="protein sequence ID" value="CAB9514444.1"/>
    <property type="molecule type" value="Genomic_DNA"/>
</dbReference>
<keyword evidence="2" id="KW-1185">Reference proteome</keyword>
<dbReference type="AlphaFoldDB" id="A0A9N8E9U1"/>
<evidence type="ECO:0000313" key="1">
    <source>
        <dbReference type="EMBL" id="CAB9514444.1"/>
    </source>
</evidence>
<evidence type="ECO:0000313" key="2">
    <source>
        <dbReference type="Proteomes" id="UP001153069"/>
    </source>
</evidence>
<comment type="caution">
    <text evidence="1">The sequence shown here is derived from an EMBL/GenBank/DDBJ whole genome shotgun (WGS) entry which is preliminary data.</text>
</comment>
<name>A0A9N8E9U1_9STRA</name>
<dbReference type="Proteomes" id="UP001153069">
    <property type="component" value="Unassembled WGS sequence"/>
</dbReference>
<accession>A0A9N8E9U1</accession>
<protein>
    <submittedName>
        <fullName evidence="1">Uncharacterized protein</fullName>
    </submittedName>
</protein>
<gene>
    <name evidence="1" type="ORF">SEMRO_654_G181990.1</name>
</gene>
<reference evidence="1" key="1">
    <citation type="submission" date="2020-06" db="EMBL/GenBank/DDBJ databases">
        <authorList>
            <consortium name="Plant Systems Biology data submission"/>
        </authorList>
    </citation>
    <scope>NUCLEOTIDE SEQUENCE</scope>
    <source>
        <strain evidence="1">D6</strain>
    </source>
</reference>
<proteinExistence type="predicted"/>
<sequence>MCSEYLCVVLSSLENLWNVELPVDENRPMKELQLKSIDCEKGDIKNVVFNVESSLNMSIFVETGEYSGQPYQPAGNHRLLEYRCFYEYTKDPNAAEGTEAVFQEPLMMSVLYPRIDTNFNMGSYISFADYELRECGNVSELEPCEVVRSNLKIIARSIGSNMKRGVLRGRSCGKLSRAVFTRCLSIFNLKSPKESEESVSPEEVYSFLSWVGQWPIATKEGMKKFIEEACPLLYEYQDDKPHHWNVRTLSLFLRCLSAMRLFLYDGQHRFTVSRCVGEGQLFMGPDVPLDGYGRKYFDLEENLDKLPVGKGNFEVSKTQEKMQTRVRYGWNAEDVSWKEWLALCKEFGAATTEGGKKQVLTTHRSTLAEFFEHMEDEGKLDELKELKFEVEVGKNKEKRTVGFWKAPWEMVLQRVLENHLMWFAEYRLFMKKQHKDSLLRPHGVAEKDYWLALEYSFHIAPVYPLGRMDVQRLVVGRMVPPKKQKAKLTKAEEMYIAFRKKNPFDGATIQNGSQVMYTLCRLGMFAPKMVHDLVKFNGGHFMNQYVQYPEMAKRDEIRAMMTSPLWIQHNVLYIAARVAEMVLDRALVDKLELFLTWKGARAGRNGKKTPWQLPKHCPLFAEAKKVEKVQKDLMSKDADKNAKVHFKDFILSFIEVRDEMKFGLSDKLLGLQRQGPTVKKILLSLITSITRNILRTVNHLGYNPLLVEFKEKTAAQNWTYRLYTE</sequence>